<reference evidence="4" key="1">
    <citation type="submission" date="2020-06" db="EMBL/GenBank/DDBJ databases">
        <authorList>
            <person name="Elezi E."/>
            <person name="DeCiucis M.A."/>
            <person name="Improta C.A."/>
            <person name="Lewis D."/>
            <person name="Lynch B.R."/>
            <person name="Myers T.S."/>
            <person name="Rokas S."/>
            <person name="Vargas L.D."/>
            <person name="Edgington N.P."/>
            <person name="Garlena R.A."/>
            <person name="Russell D.A."/>
            <person name="Pope W.H."/>
            <person name="Jacobs-Sera D."/>
            <person name="Hatfull G.F."/>
        </authorList>
    </citation>
    <scope>NUCLEOTIDE SEQUENCE [LARGE SCALE GENOMIC DNA]</scope>
</reference>
<gene>
    <name evidence="3" type="primary">24</name>
    <name evidence="3" type="ORF">SEA_ELEZI_24</name>
</gene>
<dbReference type="RefSeq" id="YP_010678002.1">
    <property type="nucleotide sequence ID" value="NC_071029.1"/>
</dbReference>
<keyword evidence="2" id="KW-0812">Transmembrane</keyword>
<proteinExistence type="predicted"/>
<evidence type="ECO:0000256" key="1">
    <source>
        <dbReference type="SAM" id="MobiDB-lite"/>
    </source>
</evidence>
<dbReference type="EMBL" id="MT639653">
    <property type="protein sequence ID" value="QNJ56524.1"/>
    <property type="molecule type" value="Genomic_DNA"/>
</dbReference>
<dbReference type="KEGG" id="vg:77954390"/>
<keyword evidence="2" id="KW-1133">Transmembrane helix</keyword>
<feature type="transmembrane region" description="Helical" evidence="2">
    <location>
        <begin position="12"/>
        <end position="33"/>
    </location>
</feature>
<feature type="transmembrane region" description="Helical" evidence="2">
    <location>
        <begin position="39"/>
        <end position="56"/>
    </location>
</feature>
<protein>
    <submittedName>
        <fullName evidence="3">Membrane protein</fullName>
    </submittedName>
</protein>
<sequence length="83" mass="8609">MLTTREPLAIRGAIVAAVTALIHVLIVLGALPIDADAEHAIAGAIDLIGTAVLVVWTRGKVTPIEDPKIPDHRASKAEESVVG</sequence>
<accession>A0A7G8LH02</accession>
<feature type="region of interest" description="Disordered" evidence="1">
    <location>
        <begin position="64"/>
        <end position="83"/>
    </location>
</feature>
<evidence type="ECO:0000313" key="3">
    <source>
        <dbReference type="EMBL" id="QNJ56524.1"/>
    </source>
</evidence>
<evidence type="ECO:0000313" key="4">
    <source>
        <dbReference type="Proteomes" id="UP000515978"/>
    </source>
</evidence>
<evidence type="ECO:0000256" key="2">
    <source>
        <dbReference type="SAM" id="Phobius"/>
    </source>
</evidence>
<name>A0A7G8LH02_9CAUD</name>
<dbReference type="GeneID" id="77954390"/>
<keyword evidence="4" id="KW-1185">Reference proteome</keyword>
<dbReference type="Proteomes" id="UP000515978">
    <property type="component" value="Genome"/>
</dbReference>
<keyword evidence="2" id="KW-0472">Membrane</keyword>
<organism evidence="3 4">
    <name type="scientific">Arthrobacter phage Elezi</name>
    <dbReference type="NCBI Taxonomy" id="2762410"/>
    <lineage>
        <taxon>Viruses</taxon>
        <taxon>Duplodnaviria</taxon>
        <taxon>Heunggongvirae</taxon>
        <taxon>Uroviricota</taxon>
        <taxon>Caudoviricetes</taxon>
        <taxon>Casidaviridae</taxon>
        <taxon>Yangvirus</taxon>
        <taxon>Yangvirus elezi</taxon>
    </lineage>
</organism>